<comment type="caution">
    <text evidence="2">The sequence shown here is derived from an EMBL/GenBank/DDBJ whole genome shotgun (WGS) entry which is preliminary data.</text>
</comment>
<dbReference type="Proteomes" id="UP000477311">
    <property type="component" value="Unassembled WGS sequence"/>
</dbReference>
<organism evidence="2 3">
    <name type="scientific">Limisphaera ngatamarikiensis</name>
    <dbReference type="NCBI Taxonomy" id="1324935"/>
    <lineage>
        <taxon>Bacteria</taxon>
        <taxon>Pseudomonadati</taxon>
        <taxon>Verrucomicrobiota</taxon>
        <taxon>Verrucomicrobiia</taxon>
        <taxon>Limisphaerales</taxon>
        <taxon>Limisphaeraceae</taxon>
        <taxon>Limisphaera</taxon>
    </lineage>
</organism>
<dbReference type="EMBL" id="JAAKYA010000072">
    <property type="protein sequence ID" value="NGO39804.1"/>
    <property type="molecule type" value="Genomic_DNA"/>
</dbReference>
<accession>A0A6M1RWS6</accession>
<keyword evidence="3" id="KW-1185">Reference proteome</keyword>
<keyword evidence="1" id="KW-0472">Membrane</keyword>
<evidence type="ECO:0000313" key="3">
    <source>
        <dbReference type="Proteomes" id="UP000477311"/>
    </source>
</evidence>
<keyword evidence="1" id="KW-0812">Transmembrane</keyword>
<feature type="transmembrane region" description="Helical" evidence="1">
    <location>
        <begin position="243"/>
        <end position="265"/>
    </location>
</feature>
<protein>
    <submittedName>
        <fullName evidence="2">Uncharacterized protein</fullName>
    </submittedName>
</protein>
<name>A0A6M1RWS6_9BACT</name>
<dbReference type="RefSeq" id="WP_165108041.1">
    <property type="nucleotide sequence ID" value="NZ_JAAKYA010000072.1"/>
</dbReference>
<proteinExistence type="predicted"/>
<evidence type="ECO:0000256" key="1">
    <source>
        <dbReference type="SAM" id="Phobius"/>
    </source>
</evidence>
<reference evidence="2 3" key="1">
    <citation type="submission" date="2020-02" db="EMBL/GenBank/DDBJ databases">
        <title>Draft genome sequence of Limisphaera ngatamarikiensis NGM72.4T, a thermophilic Verrucomicrobia grouped in subdivision 3.</title>
        <authorList>
            <person name="Carere C.R."/>
            <person name="Steen J."/>
            <person name="Hugenholtz P."/>
            <person name="Stott M.B."/>
        </authorList>
    </citation>
    <scope>NUCLEOTIDE SEQUENCE [LARGE SCALE GENOMIC DNA]</scope>
    <source>
        <strain evidence="2 3">NGM72.4</strain>
    </source>
</reference>
<feature type="transmembrane region" description="Helical" evidence="1">
    <location>
        <begin position="277"/>
        <end position="298"/>
    </location>
</feature>
<dbReference type="AlphaFoldDB" id="A0A6M1RWS6"/>
<feature type="transmembrane region" description="Helical" evidence="1">
    <location>
        <begin position="67"/>
        <end position="87"/>
    </location>
</feature>
<sequence>MDPSDLTTVRITTEPVPGGVRIVLPPRPGGPLRTIGILLVIAALVELAFVGRLLWIARNTAASNLGLLMSLFGVTLLVAAALFWPGATFAWGRTEVLCTEGRLKARQRWRWLTLSQRVPNKPPIGLEIRPFRARQGGTGSPSDSHGSWSLVAHYATGSIAKLAADYPREWLVELAKELKPFLDAALHKPVPVWDLGDTVSLAEAESVWLESGAPVPGLSCEKIDKEVHLQLHPTGWHGLASDLLLVGSGFVGIPLLAATLILTGVPPSKGGGDVNRWEFWVGMGFLFLTGLVLCLFSINQALRRVTLVLDPWELRIQIRSLLRTRNLAWQRPEIAGVSVGPSSIEVNGQPLPELKIALASGKVRGLLVGTPEVTLRWIAGFLQRELKF</sequence>
<evidence type="ECO:0000313" key="2">
    <source>
        <dbReference type="EMBL" id="NGO39804.1"/>
    </source>
</evidence>
<feature type="transmembrane region" description="Helical" evidence="1">
    <location>
        <begin position="35"/>
        <end position="55"/>
    </location>
</feature>
<gene>
    <name evidence="2" type="ORF">G4L39_10420</name>
</gene>
<keyword evidence="1" id="KW-1133">Transmembrane helix</keyword>